<accession>A0A376BS15</accession>
<evidence type="ECO:0000313" key="5">
    <source>
        <dbReference type="Proteomes" id="UP000254209"/>
    </source>
</evidence>
<dbReference type="Pfam" id="PF00440">
    <property type="entry name" value="TetR_N"/>
    <property type="match status" value="1"/>
</dbReference>
<dbReference type="InterPro" id="IPR009057">
    <property type="entry name" value="Homeodomain-like_sf"/>
</dbReference>
<evidence type="ECO:0000259" key="3">
    <source>
        <dbReference type="PROSITE" id="PS50977"/>
    </source>
</evidence>
<proteinExistence type="predicted"/>
<dbReference type="OrthoDB" id="8770705at2"/>
<sequence length="213" mass="25000">MSRPPSRTNTANRIVEASLQLFNEQGERNISTNHIASHMGISPGNLYYHFNNKDEIIIQLFKRYSNELLDYLSKAKLPETIEQMIDYMMGIYDVMWEYRFLFSDVNTLLNRSVELVGEHNEFTRAKIAPLLVKLFTQWHSLGMIDIDERGKQDLSINIWLVTKYWFDFDSSMQPNVKITENAKQRGVYRSLSLIRPYVRAEHRAEFDALLVAK</sequence>
<name>A0A376BS15_9NEIS</name>
<dbReference type="Gene3D" id="1.10.357.10">
    <property type="entry name" value="Tetracycline Repressor, domain 2"/>
    <property type="match status" value="1"/>
</dbReference>
<organism evidence="4 5">
    <name type="scientific">Alysiella crassa</name>
    <dbReference type="NCBI Taxonomy" id="153491"/>
    <lineage>
        <taxon>Bacteria</taxon>
        <taxon>Pseudomonadati</taxon>
        <taxon>Pseudomonadota</taxon>
        <taxon>Betaproteobacteria</taxon>
        <taxon>Neisseriales</taxon>
        <taxon>Neisseriaceae</taxon>
        <taxon>Alysiella</taxon>
    </lineage>
</organism>
<dbReference type="Proteomes" id="UP000254209">
    <property type="component" value="Unassembled WGS sequence"/>
</dbReference>
<evidence type="ECO:0000256" key="1">
    <source>
        <dbReference type="ARBA" id="ARBA00023125"/>
    </source>
</evidence>
<evidence type="ECO:0000256" key="2">
    <source>
        <dbReference type="PROSITE-ProRule" id="PRU00335"/>
    </source>
</evidence>
<dbReference type="InterPro" id="IPR050624">
    <property type="entry name" value="HTH-type_Tx_Regulator"/>
</dbReference>
<dbReference type="SUPFAM" id="SSF46689">
    <property type="entry name" value="Homeodomain-like"/>
    <property type="match status" value="1"/>
</dbReference>
<dbReference type="InterPro" id="IPR001647">
    <property type="entry name" value="HTH_TetR"/>
</dbReference>
<dbReference type="AlphaFoldDB" id="A0A376BS15"/>
<protein>
    <submittedName>
        <fullName evidence="4">DNA-binding transcriptional repressor AcrR</fullName>
    </submittedName>
</protein>
<dbReference type="PROSITE" id="PS50977">
    <property type="entry name" value="HTH_TETR_2"/>
    <property type="match status" value="1"/>
</dbReference>
<evidence type="ECO:0000313" key="4">
    <source>
        <dbReference type="EMBL" id="SSY79792.1"/>
    </source>
</evidence>
<dbReference type="STRING" id="1120980.GCA_000745955_00483"/>
<keyword evidence="1 2" id="KW-0238">DNA-binding</keyword>
<dbReference type="PANTHER" id="PTHR43479">
    <property type="entry name" value="ACREF/ENVCD OPERON REPRESSOR-RELATED"/>
    <property type="match status" value="1"/>
</dbReference>
<gene>
    <name evidence="4" type="ORF">NCTC10283_01489</name>
</gene>
<dbReference type="Pfam" id="PF13972">
    <property type="entry name" value="TetR"/>
    <property type="match status" value="1"/>
</dbReference>
<feature type="DNA-binding region" description="H-T-H motif" evidence="2">
    <location>
        <begin position="31"/>
        <end position="50"/>
    </location>
</feature>
<feature type="domain" description="HTH tetR-type" evidence="3">
    <location>
        <begin position="8"/>
        <end position="68"/>
    </location>
</feature>
<reference evidence="4 5" key="1">
    <citation type="submission" date="2018-06" db="EMBL/GenBank/DDBJ databases">
        <authorList>
            <consortium name="Pathogen Informatics"/>
            <person name="Doyle S."/>
        </authorList>
    </citation>
    <scope>NUCLEOTIDE SEQUENCE [LARGE SCALE GENOMIC DNA]</scope>
    <source>
        <strain evidence="4 5">NCTC10283</strain>
    </source>
</reference>
<dbReference type="GO" id="GO:0003677">
    <property type="term" value="F:DNA binding"/>
    <property type="evidence" value="ECO:0007669"/>
    <property type="project" value="UniProtKB-UniRule"/>
</dbReference>
<dbReference type="InterPro" id="IPR025722">
    <property type="entry name" value="TetR"/>
</dbReference>
<dbReference type="PRINTS" id="PR00455">
    <property type="entry name" value="HTHTETR"/>
</dbReference>
<dbReference type="EMBL" id="UFSO01000003">
    <property type="protein sequence ID" value="SSY79792.1"/>
    <property type="molecule type" value="Genomic_DNA"/>
</dbReference>
<dbReference type="RefSeq" id="WP_034291329.1">
    <property type="nucleotide sequence ID" value="NZ_CP091519.2"/>
</dbReference>
<keyword evidence="5" id="KW-1185">Reference proteome</keyword>
<dbReference type="PANTHER" id="PTHR43479:SF12">
    <property type="entry name" value="TRANSCRIPTIONAL REGULATORY PROTEIN"/>
    <property type="match status" value="1"/>
</dbReference>